<feature type="region of interest" description="Disordered" evidence="1">
    <location>
        <begin position="1"/>
        <end position="20"/>
    </location>
</feature>
<dbReference type="EMBL" id="JBHSEH010000007">
    <property type="protein sequence ID" value="MFC4426277.1"/>
    <property type="molecule type" value="Genomic_DNA"/>
</dbReference>
<reference evidence="3" key="1">
    <citation type="journal article" date="2019" name="Int. J. Syst. Evol. Microbiol.">
        <title>The Global Catalogue of Microorganisms (GCM) 10K type strain sequencing project: providing services to taxonomists for standard genome sequencing and annotation.</title>
        <authorList>
            <consortium name="The Broad Institute Genomics Platform"/>
            <consortium name="The Broad Institute Genome Sequencing Center for Infectious Disease"/>
            <person name="Wu L."/>
            <person name="Ma J."/>
        </authorList>
    </citation>
    <scope>NUCLEOTIDE SEQUENCE [LARGE SCALE GENOMIC DNA]</scope>
    <source>
        <strain evidence="3">CCUG 56029</strain>
    </source>
</reference>
<evidence type="ECO:0000256" key="1">
    <source>
        <dbReference type="SAM" id="MobiDB-lite"/>
    </source>
</evidence>
<dbReference type="RefSeq" id="WP_380038572.1">
    <property type="nucleotide sequence ID" value="NZ_JBHSEH010000007.1"/>
</dbReference>
<name>A0ABV8XNS3_9DEIO</name>
<comment type="caution">
    <text evidence="2">The sequence shown here is derived from an EMBL/GenBank/DDBJ whole genome shotgun (WGS) entry which is preliminary data.</text>
</comment>
<dbReference type="Gene3D" id="1.10.10.10">
    <property type="entry name" value="Winged helix-like DNA-binding domain superfamily/Winged helix DNA-binding domain"/>
    <property type="match status" value="1"/>
</dbReference>
<dbReference type="InterPro" id="IPR036388">
    <property type="entry name" value="WH-like_DNA-bd_sf"/>
</dbReference>
<gene>
    <name evidence="2" type="ORF">ACFOZ9_08620</name>
</gene>
<evidence type="ECO:0000313" key="3">
    <source>
        <dbReference type="Proteomes" id="UP001595998"/>
    </source>
</evidence>
<evidence type="ECO:0000313" key="2">
    <source>
        <dbReference type="EMBL" id="MFC4426277.1"/>
    </source>
</evidence>
<feature type="region of interest" description="Disordered" evidence="1">
    <location>
        <begin position="346"/>
        <end position="368"/>
    </location>
</feature>
<dbReference type="Proteomes" id="UP001595998">
    <property type="component" value="Unassembled WGS sequence"/>
</dbReference>
<feature type="compositionally biased region" description="Polar residues" evidence="1">
    <location>
        <begin position="1"/>
        <end position="14"/>
    </location>
</feature>
<accession>A0ABV8XNS3</accession>
<keyword evidence="3" id="KW-1185">Reference proteome</keyword>
<organism evidence="2 3">
    <name type="scientific">Deinococcus navajonensis</name>
    <dbReference type="NCBI Taxonomy" id="309884"/>
    <lineage>
        <taxon>Bacteria</taxon>
        <taxon>Thermotogati</taxon>
        <taxon>Deinococcota</taxon>
        <taxon>Deinococci</taxon>
        <taxon>Deinococcales</taxon>
        <taxon>Deinococcaceae</taxon>
        <taxon>Deinococcus</taxon>
    </lineage>
</organism>
<sequence length="368" mass="40765">MSASNASIGRQQGTRGPLTRRVLETLRSPGGVPDLKQELGLAHEDAWSLVKHLHEQGRLERVSRGVYRITPAGEAALVTPNPESVKLLRTSARKPPEGKGWTAERVAWLTAHYPRLGHKRCAELLGTTPTAVHAKAAKLGLRFGEVDGYQLLNDLASLLGFEYRNLIVRAQRAGVLTFPGTVKDQQRRSKAMVPEWWAEQIADERQPPEPNDVSLETLRRELQLGKTQMVRKAGADARLRTPVTGGQAQLYVSVDAADRLRAEYRERRKVPRPPVVGRAGFLAAIEARGPEGATERELFESGPSSRAAVRLHVRALLRDGLLQRCRLGDSLDPFVYRLVQYTGQPQPSRRNVVIPGRPRKTSIPQAAD</sequence>
<protein>
    <submittedName>
        <fullName evidence="2">Uncharacterized protein</fullName>
    </submittedName>
</protein>
<proteinExistence type="predicted"/>